<keyword evidence="7 9" id="KW-0472">Membrane</keyword>
<feature type="transmembrane region" description="Helical" evidence="10">
    <location>
        <begin position="358"/>
        <end position="375"/>
    </location>
</feature>
<feature type="transmembrane region" description="Helical" evidence="10">
    <location>
        <begin position="6"/>
        <end position="23"/>
    </location>
</feature>
<feature type="transmembrane region" description="Helical" evidence="10">
    <location>
        <begin position="246"/>
        <end position="264"/>
    </location>
</feature>
<evidence type="ECO:0000256" key="10">
    <source>
        <dbReference type="SAM" id="Phobius"/>
    </source>
</evidence>
<dbReference type="PIRSF" id="PIRSF500217">
    <property type="entry name" value="AlgI"/>
    <property type="match status" value="1"/>
</dbReference>
<dbReference type="AlphaFoldDB" id="A0A9X3S0M2"/>
<dbReference type="InterPro" id="IPR024194">
    <property type="entry name" value="Ac/AlaTfrase_AlgI/DltB"/>
</dbReference>
<dbReference type="InterPro" id="IPR051085">
    <property type="entry name" value="MB_O-acyltransferase"/>
</dbReference>
<keyword evidence="8 9" id="KW-0012">Acyltransferase</keyword>
<feature type="transmembrane region" description="Helical" evidence="10">
    <location>
        <begin position="155"/>
        <end position="176"/>
    </location>
</feature>
<evidence type="ECO:0000256" key="2">
    <source>
        <dbReference type="ARBA" id="ARBA00010323"/>
    </source>
</evidence>
<gene>
    <name evidence="11" type="ORF">OM076_18125</name>
</gene>
<dbReference type="GO" id="GO:0016746">
    <property type="term" value="F:acyltransferase activity"/>
    <property type="evidence" value="ECO:0007669"/>
    <property type="project" value="UniProtKB-KW"/>
</dbReference>
<proteinExistence type="inferred from homology"/>
<dbReference type="GO" id="GO:0042121">
    <property type="term" value="P:alginic acid biosynthetic process"/>
    <property type="evidence" value="ECO:0007669"/>
    <property type="project" value="InterPro"/>
</dbReference>
<keyword evidence="6 10" id="KW-1133">Transmembrane helix</keyword>
<comment type="caution">
    <text evidence="11">The sequence shown here is derived from an EMBL/GenBank/DDBJ whole genome shotgun (WGS) entry which is preliminary data.</text>
</comment>
<feature type="transmembrane region" description="Helical" evidence="10">
    <location>
        <begin position="116"/>
        <end position="135"/>
    </location>
</feature>
<evidence type="ECO:0000256" key="1">
    <source>
        <dbReference type="ARBA" id="ARBA00004651"/>
    </source>
</evidence>
<dbReference type="InterPro" id="IPR004299">
    <property type="entry name" value="MBOAT_fam"/>
</dbReference>
<dbReference type="InterPro" id="IPR028362">
    <property type="entry name" value="AlgI"/>
</dbReference>
<evidence type="ECO:0000256" key="9">
    <source>
        <dbReference type="PIRNR" id="PIRNR016636"/>
    </source>
</evidence>
<evidence type="ECO:0000256" key="7">
    <source>
        <dbReference type="ARBA" id="ARBA00023136"/>
    </source>
</evidence>
<evidence type="ECO:0000256" key="4">
    <source>
        <dbReference type="ARBA" id="ARBA00022679"/>
    </source>
</evidence>
<evidence type="ECO:0000256" key="5">
    <source>
        <dbReference type="ARBA" id="ARBA00022692"/>
    </source>
</evidence>
<accession>A0A9X3S0M2</accession>
<dbReference type="Proteomes" id="UP001149140">
    <property type="component" value="Unassembled WGS sequence"/>
</dbReference>
<reference evidence="11" key="1">
    <citation type="submission" date="2022-10" db="EMBL/GenBank/DDBJ databases">
        <title>The WGS of Solirubrobacter ginsenosidimutans DSM 21036.</title>
        <authorList>
            <person name="Jiang Z."/>
        </authorList>
    </citation>
    <scope>NUCLEOTIDE SEQUENCE</scope>
    <source>
        <strain evidence="11">DSM 21036</strain>
    </source>
</reference>
<feature type="transmembrane region" description="Helical" evidence="10">
    <location>
        <begin position="396"/>
        <end position="416"/>
    </location>
</feature>
<dbReference type="PANTHER" id="PTHR13285">
    <property type="entry name" value="ACYLTRANSFERASE"/>
    <property type="match status" value="1"/>
</dbReference>
<feature type="transmembrane region" description="Helical" evidence="10">
    <location>
        <begin position="77"/>
        <end position="96"/>
    </location>
</feature>
<evidence type="ECO:0000313" key="11">
    <source>
        <dbReference type="EMBL" id="MDA0162195.1"/>
    </source>
</evidence>
<organism evidence="11 12">
    <name type="scientific">Solirubrobacter ginsenosidimutans</name>
    <dbReference type="NCBI Taxonomy" id="490573"/>
    <lineage>
        <taxon>Bacteria</taxon>
        <taxon>Bacillati</taxon>
        <taxon>Actinomycetota</taxon>
        <taxon>Thermoleophilia</taxon>
        <taxon>Solirubrobacterales</taxon>
        <taxon>Solirubrobacteraceae</taxon>
        <taxon>Solirubrobacter</taxon>
    </lineage>
</organism>
<keyword evidence="3 9" id="KW-1003">Cell membrane</keyword>
<evidence type="ECO:0000256" key="3">
    <source>
        <dbReference type="ARBA" id="ARBA00022475"/>
    </source>
</evidence>
<feature type="transmembrane region" description="Helical" evidence="10">
    <location>
        <begin position="314"/>
        <end position="338"/>
    </location>
</feature>
<comment type="subcellular location">
    <subcellularLocation>
        <location evidence="1">Cell membrane</location>
        <topology evidence="1">Multi-pass membrane protein</topology>
    </subcellularLocation>
</comment>
<dbReference type="PANTHER" id="PTHR13285:SF23">
    <property type="entry name" value="TEICHOIC ACID D-ALANYLTRANSFERASE"/>
    <property type="match status" value="1"/>
</dbReference>
<dbReference type="PIRSF" id="PIRSF016636">
    <property type="entry name" value="AlgI_DltB"/>
    <property type="match status" value="1"/>
</dbReference>
<dbReference type="Pfam" id="PF03062">
    <property type="entry name" value="MBOAT"/>
    <property type="match status" value="1"/>
</dbReference>
<dbReference type="GO" id="GO:0005886">
    <property type="term" value="C:plasma membrane"/>
    <property type="evidence" value="ECO:0007669"/>
    <property type="project" value="UniProtKB-SubCell"/>
</dbReference>
<name>A0A9X3S0M2_9ACTN</name>
<evidence type="ECO:0000313" key="12">
    <source>
        <dbReference type="Proteomes" id="UP001149140"/>
    </source>
</evidence>
<comment type="similarity">
    <text evidence="2 9">Belongs to the membrane-bound acyltransferase family.</text>
</comment>
<sequence>MLFPTVQFAIFFPIVLAISWALMKRQAIWKIFIVFASYVFYACANPKFCLLLAGITLLNQAGAKLIHRSQDEHTRKWIVGVTVTLDLLVLAVFKYYGFFTQSIADALNTVGLGMPLPLLTIALPVGVSFFTFQAISYTVDVKRRLVEPASTIDVALYLSFFPHLVAGPIVRAREFLPQLQEPRDPRKVAVGSGLALIGLGLIKKVVIADYLARTIVDPVFAVPESYGAPDVWMAAYAYTAQIYCDFSGYTDIAIGLALLLGYVFPQNFMSPYRSLGFRDFWRRWHMTLSRFLRDFLYIPLGGNRKGKYKTYRNLFLTMLLGGLWHGAAFTFVLWGAFHGAGLCLEHAFAEKWEKIWKWLRWFITFHLVVFGWILFRSQSLDQAWTFISRLFAPGSATLWSAPVILGVVVVIGLQLLPSKGVENFQIRLERLQPVVIAVGLAILILYVGATVPSQGVAPFIYFRF</sequence>
<dbReference type="RefSeq" id="WP_270041432.1">
    <property type="nucleotide sequence ID" value="NZ_JAPDOD010000017.1"/>
</dbReference>
<protein>
    <submittedName>
        <fullName evidence="11">MBOAT family protein</fullName>
    </submittedName>
</protein>
<feature type="transmembrane region" description="Helical" evidence="10">
    <location>
        <begin position="436"/>
        <end position="462"/>
    </location>
</feature>
<evidence type="ECO:0000256" key="8">
    <source>
        <dbReference type="ARBA" id="ARBA00023315"/>
    </source>
</evidence>
<dbReference type="EMBL" id="JAPDOD010000017">
    <property type="protein sequence ID" value="MDA0162195.1"/>
    <property type="molecule type" value="Genomic_DNA"/>
</dbReference>
<keyword evidence="5 10" id="KW-0812">Transmembrane</keyword>
<keyword evidence="12" id="KW-1185">Reference proteome</keyword>
<keyword evidence="4 9" id="KW-0808">Transferase</keyword>
<evidence type="ECO:0000256" key="6">
    <source>
        <dbReference type="ARBA" id="ARBA00022989"/>
    </source>
</evidence>
<feature type="transmembrane region" description="Helical" evidence="10">
    <location>
        <begin position="35"/>
        <end position="57"/>
    </location>
</feature>